<dbReference type="InterPro" id="IPR041577">
    <property type="entry name" value="RT_RNaseH_2"/>
</dbReference>
<dbReference type="PROSITE" id="PS50878">
    <property type="entry name" value="RT_POL"/>
    <property type="match status" value="1"/>
</dbReference>
<dbReference type="InterPro" id="IPR043128">
    <property type="entry name" value="Rev_trsase/Diguanyl_cyclase"/>
</dbReference>
<dbReference type="InterPro" id="IPR000477">
    <property type="entry name" value="RT_dom"/>
</dbReference>
<dbReference type="InterPro" id="IPR050951">
    <property type="entry name" value="Retrovirus_Pol_polyprotein"/>
</dbReference>
<sequence>MRRTNEAVVREKYPIPTVEEILQDLNQSKVYSKLDIKWAFHQIELSQESRDITAFMTHQGLFRYKRLMFGISCAPEMYNKIIHQALGGLPGVNSIYDDIIVHGKSEEEHNRNLEQLLCRLLEKGLTLNIDKCQFNMERIEFMGHILSEHGIGVSDSQLQAIKEARKPQTVTEVKSFMGLVNFTGRFIPNLATIAEPLNRLMKKNKPFNWGPEQDDAFEKLKQCLANNTNLAYFDINADTQVIADASPVGLGAVLVQKQGDSHKIICYASRSLSEIERRYSQTEKEALGLVWAL</sequence>
<dbReference type="Gene3D" id="3.10.10.10">
    <property type="entry name" value="HIV Type 1 Reverse Transcriptase, subunit A, domain 1"/>
    <property type="match status" value="1"/>
</dbReference>
<accession>A0A6J8EXX5</accession>
<feature type="domain" description="Reverse transcriptase" evidence="1">
    <location>
        <begin position="1"/>
        <end position="146"/>
    </location>
</feature>
<dbReference type="SUPFAM" id="SSF56672">
    <property type="entry name" value="DNA/RNA polymerases"/>
    <property type="match status" value="1"/>
</dbReference>
<name>A0A6J8EXX5_MYTCO</name>
<gene>
    <name evidence="2" type="ORF">MCOR_57170</name>
</gene>
<dbReference type="PANTHER" id="PTHR37984">
    <property type="entry name" value="PROTEIN CBG26694"/>
    <property type="match status" value="1"/>
</dbReference>
<dbReference type="FunFam" id="3.30.70.270:FF:000026">
    <property type="entry name" value="Transposon Ty3-G Gag-Pol polyprotein"/>
    <property type="match status" value="1"/>
</dbReference>
<evidence type="ECO:0000313" key="2">
    <source>
        <dbReference type="EMBL" id="CAC5425334.1"/>
    </source>
</evidence>
<dbReference type="OrthoDB" id="10053045at2759"/>
<organism evidence="2 3">
    <name type="scientific">Mytilus coruscus</name>
    <name type="common">Sea mussel</name>
    <dbReference type="NCBI Taxonomy" id="42192"/>
    <lineage>
        <taxon>Eukaryota</taxon>
        <taxon>Metazoa</taxon>
        <taxon>Spiralia</taxon>
        <taxon>Lophotrochozoa</taxon>
        <taxon>Mollusca</taxon>
        <taxon>Bivalvia</taxon>
        <taxon>Autobranchia</taxon>
        <taxon>Pteriomorphia</taxon>
        <taxon>Mytilida</taxon>
        <taxon>Mytiloidea</taxon>
        <taxon>Mytilidae</taxon>
        <taxon>Mytilinae</taxon>
        <taxon>Mytilus</taxon>
    </lineage>
</organism>
<dbReference type="PANTHER" id="PTHR37984:SF11">
    <property type="entry name" value="INTEGRASE CATALYTIC DOMAIN-CONTAINING PROTEIN"/>
    <property type="match status" value="1"/>
</dbReference>
<protein>
    <recommendedName>
        <fullName evidence="1">Reverse transcriptase domain-containing protein</fullName>
    </recommendedName>
</protein>
<evidence type="ECO:0000313" key="3">
    <source>
        <dbReference type="Proteomes" id="UP000507470"/>
    </source>
</evidence>
<dbReference type="EMBL" id="CACVKT020010231">
    <property type="protein sequence ID" value="CAC5425334.1"/>
    <property type="molecule type" value="Genomic_DNA"/>
</dbReference>
<keyword evidence="3" id="KW-1185">Reference proteome</keyword>
<proteinExistence type="predicted"/>
<dbReference type="CDD" id="cd01647">
    <property type="entry name" value="RT_LTR"/>
    <property type="match status" value="1"/>
</dbReference>
<dbReference type="AlphaFoldDB" id="A0A6J8EXX5"/>
<dbReference type="Proteomes" id="UP000507470">
    <property type="component" value="Unassembled WGS sequence"/>
</dbReference>
<dbReference type="InterPro" id="IPR043502">
    <property type="entry name" value="DNA/RNA_pol_sf"/>
</dbReference>
<dbReference type="Pfam" id="PF17919">
    <property type="entry name" value="RT_RNaseH_2"/>
    <property type="match status" value="1"/>
</dbReference>
<evidence type="ECO:0000259" key="1">
    <source>
        <dbReference type="PROSITE" id="PS50878"/>
    </source>
</evidence>
<dbReference type="Gene3D" id="3.30.70.270">
    <property type="match status" value="2"/>
</dbReference>
<dbReference type="Pfam" id="PF00078">
    <property type="entry name" value="RVT_1"/>
    <property type="match status" value="1"/>
</dbReference>
<reference evidence="2 3" key="1">
    <citation type="submission" date="2020-06" db="EMBL/GenBank/DDBJ databases">
        <authorList>
            <person name="Li R."/>
            <person name="Bekaert M."/>
        </authorList>
    </citation>
    <scope>NUCLEOTIDE SEQUENCE [LARGE SCALE GENOMIC DNA]</scope>
    <source>
        <strain evidence="3">wild</strain>
    </source>
</reference>